<dbReference type="SUPFAM" id="SSF54373">
    <property type="entry name" value="FAD-linked reductases, C-terminal domain"/>
    <property type="match status" value="1"/>
</dbReference>
<dbReference type="PANTHER" id="PTHR43563:SF14">
    <property type="entry name" value="AMINE OXIDASE"/>
    <property type="match status" value="1"/>
</dbReference>
<dbReference type="Pfam" id="PF01593">
    <property type="entry name" value="Amino_oxidase"/>
    <property type="match status" value="1"/>
</dbReference>
<dbReference type="Pfam" id="PF13450">
    <property type="entry name" value="NAD_binding_8"/>
    <property type="match status" value="1"/>
</dbReference>
<evidence type="ECO:0000313" key="4">
    <source>
        <dbReference type="Proteomes" id="UP001303324"/>
    </source>
</evidence>
<dbReference type="SUPFAM" id="SSF51905">
    <property type="entry name" value="FAD/NAD(P)-binding domain"/>
    <property type="match status" value="1"/>
</dbReference>
<feature type="domain" description="Amine oxidase" evidence="2">
    <location>
        <begin position="104"/>
        <end position="363"/>
    </location>
</feature>
<proteinExistence type="inferred from homology"/>
<sequence length="366" mass="38999">MMKQPVVIVGAGLSGLHAAALLVSKGISCRVLEARSRIGGRVLSMESNDRPELGRYDLGSTWYWPNHEPIITKLVKDLGLPTIEQYAAGAILFEQSQSGPVQRHVLPDGAVERSVRLDGGVQTLVDAIAASLPEGSVELNTEVKAIQLEKAGGVTIEAGQIDGSVKTISAGAVILALPPRIVAERIAFSPALPDGLRASLKDKPTWMAGQAKVVAVYDRPFWREEGLSGQVTSWAGPLQEIHDASSDNEYGALFGFFGIPTKMRQDLGEEQILRLVTDQLIRLFGPSAGNPLALFYKDWGSDQATAVDEDAIPLTTFPEYGLPAGNISWEKSVIFAGTETASGHGGHLEGALQAAERAAAEVMKAL</sequence>
<evidence type="ECO:0000256" key="1">
    <source>
        <dbReference type="ARBA" id="ARBA00005995"/>
    </source>
</evidence>
<accession>A0ABY9VKN4</accession>
<dbReference type="InterPro" id="IPR050703">
    <property type="entry name" value="Flavin_MAO"/>
</dbReference>
<name>A0ABY9VKN4_9BACI</name>
<evidence type="ECO:0000313" key="3">
    <source>
        <dbReference type="EMBL" id="WNF23316.1"/>
    </source>
</evidence>
<dbReference type="RefSeq" id="WP_311073556.1">
    <property type="nucleotide sequence ID" value="NZ_CP134494.1"/>
</dbReference>
<gene>
    <name evidence="3" type="ORF">RH061_02060</name>
</gene>
<evidence type="ECO:0000259" key="2">
    <source>
        <dbReference type="Pfam" id="PF01593"/>
    </source>
</evidence>
<dbReference type="InterPro" id="IPR036188">
    <property type="entry name" value="FAD/NAD-bd_sf"/>
</dbReference>
<dbReference type="PANTHER" id="PTHR43563">
    <property type="entry name" value="AMINE OXIDASE"/>
    <property type="match status" value="1"/>
</dbReference>
<organism evidence="3 4">
    <name type="scientific">Mesobacillus jeotgali</name>
    <dbReference type="NCBI Taxonomy" id="129985"/>
    <lineage>
        <taxon>Bacteria</taxon>
        <taxon>Bacillati</taxon>
        <taxon>Bacillota</taxon>
        <taxon>Bacilli</taxon>
        <taxon>Bacillales</taxon>
        <taxon>Bacillaceae</taxon>
        <taxon>Mesobacillus</taxon>
    </lineage>
</organism>
<dbReference type="Proteomes" id="UP001303324">
    <property type="component" value="Chromosome"/>
</dbReference>
<dbReference type="Gene3D" id="3.50.50.60">
    <property type="entry name" value="FAD/NAD(P)-binding domain"/>
    <property type="match status" value="2"/>
</dbReference>
<dbReference type="EMBL" id="CP134494">
    <property type="protein sequence ID" value="WNF23316.1"/>
    <property type="molecule type" value="Genomic_DNA"/>
</dbReference>
<keyword evidence="4" id="KW-1185">Reference proteome</keyword>
<reference evidence="3 4" key="1">
    <citation type="submission" date="2023-09" db="EMBL/GenBank/DDBJ databases">
        <title>Microbial mechanism of fulvic acid promoting antimony reduction mineralization in rice fields.</title>
        <authorList>
            <person name="Chen G."/>
            <person name="Lan J."/>
        </authorList>
    </citation>
    <scope>NUCLEOTIDE SEQUENCE [LARGE SCALE GENOMIC DNA]</scope>
    <source>
        <strain evidence="3 4">PS1</strain>
    </source>
</reference>
<dbReference type="InterPro" id="IPR002937">
    <property type="entry name" value="Amino_oxidase"/>
</dbReference>
<protein>
    <submittedName>
        <fullName evidence="3">FAD-dependent oxidoreductase</fullName>
    </submittedName>
</protein>
<comment type="similarity">
    <text evidence="1">Belongs to the flavin monoamine oxidase family.</text>
</comment>